<evidence type="ECO:0000313" key="8">
    <source>
        <dbReference type="Proteomes" id="UP001595629"/>
    </source>
</evidence>
<keyword evidence="8" id="KW-1185">Reference proteome</keyword>
<name>A0ABV7TNB5_9RHOB</name>
<dbReference type="SUPFAM" id="SSF102114">
    <property type="entry name" value="Radical SAM enzymes"/>
    <property type="match status" value="1"/>
</dbReference>
<dbReference type="CDD" id="cd01335">
    <property type="entry name" value="Radical_SAM"/>
    <property type="match status" value="1"/>
</dbReference>
<evidence type="ECO:0000256" key="3">
    <source>
        <dbReference type="ARBA" id="ARBA00022723"/>
    </source>
</evidence>
<dbReference type="InterPro" id="IPR007197">
    <property type="entry name" value="rSAM"/>
</dbReference>
<evidence type="ECO:0000259" key="6">
    <source>
        <dbReference type="SMART" id="SM00729"/>
    </source>
</evidence>
<evidence type="ECO:0000256" key="2">
    <source>
        <dbReference type="ARBA" id="ARBA00022691"/>
    </source>
</evidence>
<dbReference type="SFLD" id="SFLDG01102">
    <property type="entry name" value="Uncharacterised_Radical_SAM_Su"/>
    <property type="match status" value="1"/>
</dbReference>
<keyword evidence="5" id="KW-0411">Iron-sulfur</keyword>
<dbReference type="PANTHER" id="PTHR21180:SF9">
    <property type="entry name" value="TYPE II SECRETION SYSTEM PROTEIN K"/>
    <property type="match status" value="1"/>
</dbReference>
<dbReference type="SUPFAM" id="SSF47781">
    <property type="entry name" value="RuvA domain 2-like"/>
    <property type="match status" value="1"/>
</dbReference>
<dbReference type="InterPro" id="IPR051675">
    <property type="entry name" value="Endo/Exo/Phosphatase_dom_1"/>
</dbReference>
<dbReference type="InterPro" id="IPR058240">
    <property type="entry name" value="rSAM_sf"/>
</dbReference>
<dbReference type="PANTHER" id="PTHR21180">
    <property type="entry name" value="ENDONUCLEASE/EXONUCLEASE/PHOSPHATASE FAMILY DOMAIN-CONTAINING PROTEIN 1"/>
    <property type="match status" value="1"/>
</dbReference>
<evidence type="ECO:0000256" key="5">
    <source>
        <dbReference type="ARBA" id="ARBA00023014"/>
    </source>
</evidence>
<accession>A0ABV7TNB5</accession>
<reference evidence="8" key="1">
    <citation type="journal article" date="2019" name="Int. J. Syst. Evol. Microbiol.">
        <title>The Global Catalogue of Microorganisms (GCM) 10K type strain sequencing project: providing services to taxonomists for standard genome sequencing and annotation.</title>
        <authorList>
            <consortium name="The Broad Institute Genomics Platform"/>
            <consortium name="The Broad Institute Genome Sequencing Center for Infectious Disease"/>
            <person name="Wu L."/>
            <person name="Ma J."/>
        </authorList>
    </citation>
    <scope>NUCLEOTIDE SEQUENCE [LARGE SCALE GENOMIC DNA]</scope>
    <source>
        <strain evidence="8">KCTC 42911</strain>
    </source>
</reference>
<feature type="domain" description="Elp3/MiaA/NifB-like radical SAM core" evidence="6">
    <location>
        <begin position="59"/>
        <end position="286"/>
    </location>
</feature>
<evidence type="ECO:0000256" key="4">
    <source>
        <dbReference type="ARBA" id="ARBA00023004"/>
    </source>
</evidence>
<keyword evidence="3" id="KW-0479">Metal-binding</keyword>
<dbReference type="NCBIfam" id="TIGR03916">
    <property type="entry name" value="rSAM_link_UDG"/>
    <property type="match status" value="1"/>
</dbReference>
<gene>
    <name evidence="7" type="ORF">ACFORG_21110</name>
</gene>
<dbReference type="InterPro" id="IPR013785">
    <property type="entry name" value="Aldolase_TIM"/>
</dbReference>
<dbReference type="SFLD" id="SFLDS00029">
    <property type="entry name" value="Radical_SAM"/>
    <property type="match status" value="1"/>
</dbReference>
<comment type="caution">
    <text evidence="7">The sequence shown here is derived from an EMBL/GenBank/DDBJ whole genome shotgun (WGS) entry which is preliminary data.</text>
</comment>
<proteinExistence type="predicted"/>
<keyword evidence="2" id="KW-0949">S-adenosyl-L-methionine</keyword>
<dbReference type="Gene3D" id="3.20.20.70">
    <property type="entry name" value="Aldolase class I"/>
    <property type="match status" value="1"/>
</dbReference>
<evidence type="ECO:0000256" key="1">
    <source>
        <dbReference type="ARBA" id="ARBA00001966"/>
    </source>
</evidence>
<keyword evidence="4" id="KW-0408">Iron</keyword>
<dbReference type="InterPro" id="IPR006638">
    <property type="entry name" value="Elp3/MiaA/NifB-like_rSAM"/>
</dbReference>
<dbReference type="Gene3D" id="1.10.150.320">
    <property type="entry name" value="Photosystem II 12 kDa extrinsic protein"/>
    <property type="match status" value="1"/>
</dbReference>
<dbReference type="Proteomes" id="UP001595629">
    <property type="component" value="Unassembled WGS sequence"/>
</dbReference>
<dbReference type="EMBL" id="JBHRXI010000048">
    <property type="protein sequence ID" value="MFC3616249.1"/>
    <property type="molecule type" value="Genomic_DNA"/>
</dbReference>
<sequence>MGKLNLDQKLAILSDAAKYDASCASSGGQRRGSRDGKGIGSTTGSGICHAYAPDGRCISLLKILMTNFCIYDCAYCVNRVSSNVRRARFSPEEVVQLTLEFYRRNYIEGLFLSSGIIRSPDDTMADMVRIARMLRVEHNFRGYIHLKTIPDADPALIEEAGLYADRLSINVELPTDAAVKNYAPEKSPDQIRRAMADVRVRRESRKERSFTGKRPPKFAPAGQSTQMIVGADGAKDATILQSSTRLYSSYRLKRVYYSAFSPIPDASAALPLIKPPLMREHRLYQADWLLRFYGFDVDEITGATEDGNLDLNIDPKLAWALANRHLFPVDVNRADRETLLRVPGIGAKTVGRILTTRRHRTLRYEDLRRMGANLKQARPFITLLDWRPGAALDAADLRARFAPPPEQLQLI</sequence>
<comment type="cofactor">
    <cofactor evidence="1">
        <name>[4Fe-4S] cluster</name>
        <dbReference type="ChEBI" id="CHEBI:49883"/>
    </cofactor>
</comment>
<dbReference type="InterPro" id="IPR023874">
    <property type="entry name" value="DNA_rSAM_put"/>
</dbReference>
<organism evidence="7 8">
    <name type="scientific">Lutimaribacter marinistellae</name>
    <dbReference type="NCBI Taxonomy" id="1820329"/>
    <lineage>
        <taxon>Bacteria</taxon>
        <taxon>Pseudomonadati</taxon>
        <taxon>Pseudomonadota</taxon>
        <taxon>Alphaproteobacteria</taxon>
        <taxon>Rhodobacterales</taxon>
        <taxon>Roseobacteraceae</taxon>
        <taxon>Lutimaribacter</taxon>
    </lineage>
</organism>
<protein>
    <submittedName>
        <fullName evidence="7">DNA modification/repair radical SAM protein</fullName>
    </submittedName>
</protein>
<dbReference type="SMART" id="SM00729">
    <property type="entry name" value="Elp3"/>
    <property type="match status" value="1"/>
</dbReference>
<dbReference type="Pfam" id="PF04055">
    <property type="entry name" value="Radical_SAM"/>
    <property type="match status" value="1"/>
</dbReference>
<dbReference type="InterPro" id="IPR010994">
    <property type="entry name" value="RuvA_2-like"/>
</dbReference>
<evidence type="ECO:0000313" key="7">
    <source>
        <dbReference type="EMBL" id="MFC3616249.1"/>
    </source>
</evidence>
<dbReference type="RefSeq" id="WP_386737556.1">
    <property type="nucleotide sequence ID" value="NZ_JBHRXI010000048.1"/>
</dbReference>